<evidence type="ECO:0000313" key="2">
    <source>
        <dbReference type="EMBL" id="GGC63277.1"/>
    </source>
</evidence>
<evidence type="ECO:0000313" key="3">
    <source>
        <dbReference type="Proteomes" id="UP000641514"/>
    </source>
</evidence>
<dbReference type="InterPro" id="IPR036513">
    <property type="entry name" value="STAS_dom_sf"/>
</dbReference>
<dbReference type="GO" id="GO:0043856">
    <property type="term" value="F:anti-sigma factor antagonist activity"/>
    <property type="evidence" value="ECO:0007669"/>
    <property type="project" value="TreeGrafter"/>
</dbReference>
<protein>
    <recommendedName>
        <fullName evidence="1">STAS domain-containing protein</fullName>
    </recommendedName>
</protein>
<dbReference type="CDD" id="cd07043">
    <property type="entry name" value="STAS_anti-anti-sigma_factors"/>
    <property type="match status" value="1"/>
</dbReference>
<organism evidence="2 3">
    <name type="scientific">Hoyosella rhizosphaerae</name>
    <dbReference type="NCBI Taxonomy" id="1755582"/>
    <lineage>
        <taxon>Bacteria</taxon>
        <taxon>Bacillati</taxon>
        <taxon>Actinomycetota</taxon>
        <taxon>Actinomycetes</taxon>
        <taxon>Mycobacteriales</taxon>
        <taxon>Hoyosellaceae</taxon>
        <taxon>Hoyosella</taxon>
    </lineage>
</organism>
<dbReference type="EMBL" id="BMJH01000001">
    <property type="protein sequence ID" value="GGC63277.1"/>
    <property type="molecule type" value="Genomic_DNA"/>
</dbReference>
<sequence>MSHRFNHSPATSSMSPLLVTSEHTSYGATVVRITGDVDIASVSSLRSQLESDLFLSDGVYVFDLTAVSFLGSAGIRALADITTLLRKRGGHSAVVGNPSVRHILCAVGFDEELNLQRTVADAVLSLSQSFVRT</sequence>
<dbReference type="PANTHER" id="PTHR33495:SF2">
    <property type="entry name" value="ANTI-SIGMA FACTOR ANTAGONIST TM_1081-RELATED"/>
    <property type="match status" value="1"/>
</dbReference>
<dbReference type="AlphaFoldDB" id="A0A916XCE9"/>
<dbReference type="PROSITE" id="PS50801">
    <property type="entry name" value="STAS"/>
    <property type="match status" value="1"/>
</dbReference>
<dbReference type="RefSeq" id="WP_188672058.1">
    <property type="nucleotide sequence ID" value="NZ_BMJH01000001.1"/>
</dbReference>
<comment type="caution">
    <text evidence="2">The sequence shown here is derived from an EMBL/GenBank/DDBJ whole genome shotgun (WGS) entry which is preliminary data.</text>
</comment>
<dbReference type="SUPFAM" id="SSF52091">
    <property type="entry name" value="SpoIIaa-like"/>
    <property type="match status" value="1"/>
</dbReference>
<proteinExistence type="predicted"/>
<feature type="domain" description="STAS" evidence="1">
    <location>
        <begin position="27"/>
        <end position="126"/>
    </location>
</feature>
<reference evidence="2" key="1">
    <citation type="journal article" date="2014" name="Int. J. Syst. Evol. Microbiol.">
        <title>Complete genome sequence of Corynebacterium casei LMG S-19264T (=DSM 44701T), isolated from a smear-ripened cheese.</title>
        <authorList>
            <consortium name="US DOE Joint Genome Institute (JGI-PGF)"/>
            <person name="Walter F."/>
            <person name="Albersmeier A."/>
            <person name="Kalinowski J."/>
            <person name="Ruckert C."/>
        </authorList>
    </citation>
    <scope>NUCLEOTIDE SEQUENCE</scope>
    <source>
        <strain evidence="2">CGMCC 1.15478</strain>
    </source>
</reference>
<keyword evidence="3" id="KW-1185">Reference proteome</keyword>
<name>A0A916XCE9_9ACTN</name>
<reference evidence="2" key="2">
    <citation type="submission" date="2020-09" db="EMBL/GenBank/DDBJ databases">
        <authorList>
            <person name="Sun Q."/>
            <person name="Zhou Y."/>
        </authorList>
    </citation>
    <scope>NUCLEOTIDE SEQUENCE</scope>
    <source>
        <strain evidence="2">CGMCC 1.15478</strain>
    </source>
</reference>
<dbReference type="Proteomes" id="UP000641514">
    <property type="component" value="Unassembled WGS sequence"/>
</dbReference>
<evidence type="ECO:0000259" key="1">
    <source>
        <dbReference type="PROSITE" id="PS50801"/>
    </source>
</evidence>
<gene>
    <name evidence="2" type="ORF">GCM10011410_14640</name>
</gene>
<accession>A0A916XCE9</accession>
<dbReference type="InterPro" id="IPR002645">
    <property type="entry name" value="STAS_dom"/>
</dbReference>
<dbReference type="Gene3D" id="3.30.750.24">
    <property type="entry name" value="STAS domain"/>
    <property type="match status" value="1"/>
</dbReference>
<dbReference type="Pfam" id="PF01740">
    <property type="entry name" value="STAS"/>
    <property type="match status" value="1"/>
</dbReference>
<dbReference type="PANTHER" id="PTHR33495">
    <property type="entry name" value="ANTI-SIGMA FACTOR ANTAGONIST TM_1081-RELATED-RELATED"/>
    <property type="match status" value="1"/>
</dbReference>